<protein>
    <submittedName>
        <fullName evidence="2">Vanadium-dependent haloperoxidase</fullName>
    </submittedName>
</protein>
<keyword evidence="3" id="KW-1185">Reference proteome</keyword>
<organism evidence="2 3">
    <name type="scientific">Streptomyces pimonensis</name>
    <dbReference type="NCBI Taxonomy" id="2860288"/>
    <lineage>
        <taxon>Bacteria</taxon>
        <taxon>Bacillati</taxon>
        <taxon>Actinomycetota</taxon>
        <taxon>Actinomycetes</taxon>
        <taxon>Kitasatosporales</taxon>
        <taxon>Streptomycetaceae</taxon>
        <taxon>Streptomyces</taxon>
    </lineage>
</organism>
<gene>
    <name evidence="2" type="ORF">KYY02_12545</name>
</gene>
<dbReference type="Proteomes" id="UP001567537">
    <property type="component" value="Unassembled WGS sequence"/>
</dbReference>
<dbReference type="InterPro" id="IPR052559">
    <property type="entry name" value="V-haloperoxidase"/>
</dbReference>
<dbReference type="Gene3D" id="1.10.606.20">
    <property type="match status" value="1"/>
</dbReference>
<evidence type="ECO:0000313" key="2">
    <source>
        <dbReference type="EMBL" id="MEZ3179484.1"/>
    </source>
</evidence>
<evidence type="ECO:0000259" key="1">
    <source>
        <dbReference type="Pfam" id="PF01569"/>
    </source>
</evidence>
<dbReference type="PANTHER" id="PTHR34599">
    <property type="entry name" value="PEROXIDASE-RELATED"/>
    <property type="match status" value="1"/>
</dbReference>
<comment type="caution">
    <text evidence="2">The sequence shown here is derived from an EMBL/GenBank/DDBJ whole genome shotgun (WGS) entry which is preliminary data.</text>
</comment>
<dbReference type="SUPFAM" id="SSF48317">
    <property type="entry name" value="Acid phosphatase/Vanadium-dependent haloperoxidase"/>
    <property type="match status" value="1"/>
</dbReference>
<dbReference type="InterPro" id="IPR000326">
    <property type="entry name" value="PAP2/HPO"/>
</dbReference>
<dbReference type="InterPro" id="IPR036938">
    <property type="entry name" value="PAP2/HPO_sf"/>
</dbReference>
<dbReference type="EMBL" id="JAHWZY010000010">
    <property type="protein sequence ID" value="MEZ3179484.1"/>
    <property type="molecule type" value="Genomic_DNA"/>
</dbReference>
<reference evidence="2 3" key="1">
    <citation type="journal article" date="2021" name="Res Sq">
        <title>Streptomyces Pimoensis sp. nov., Isolated From the Taklimakan Desert in Xinjiang, China.</title>
        <authorList>
            <person name="Zhang P."/>
            <person name="Luo X."/>
            <person name="Luo X."/>
            <person name="Liu Z."/>
            <person name="Xia Z."/>
            <person name="Wan C."/>
            <person name="zhang L."/>
        </authorList>
    </citation>
    <scope>NUCLEOTIDE SEQUENCE [LARGE SCALE GENOMIC DNA]</scope>
    <source>
        <strain evidence="2 3">TRM75549</strain>
    </source>
</reference>
<dbReference type="PANTHER" id="PTHR34599:SF1">
    <property type="entry name" value="PHOSPHATIDIC ACID PHOSPHATASE TYPE 2_HALOPEROXIDASE DOMAIN-CONTAINING PROTEIN"/>
    <property type="match status" value="1"/>
</dbReference>
<accession>A0ABV4IZT1</accession>
<evidence type="ECO:0000313" key="3">
    <source>
        <dbReference type="Proteomes" id="UP001567537"/>
    </source>
</evidence>
<sequence>MAVGSLAAVPERATAAQQTELVAEAEQSDHVVYWNKVLVESFQDLKDAQATPGSLARAGAMMNVAVYDAVNAIHPIGKPYLLRPTSGGGGSVDAAIDHAAYGVLSRTLPQLDFTDEFETALAMSPSTTPEAFATGKDIGEKTSRAVTFLRERDASSINVPYTPGNQPGDWRPTSPGVPPLTPNWGRVKPFGIEYGSQFRPPLPPALTSAQYAAEMNEVKEYGGADPATTKRTTEQTEIAHFWANDLDGTYKAPGHLYALTNDVVEKRWPDSRPTQTARLYALMSIALADAGVAAWDAKYITEVDLWRPETAIRLADTDGNEATTKDASWQPLSQDLEGNHFSPPFPAYVSGHATYAAAWAGIMKRYTGSDTFDYTLEATTVDPFAKDVVRSFNSFSEIARENALSRVYLGVHFRSDAEQGLAVGDKVADYVYNNALR</sequence>
<dbReference type="Pfam" id="PF01569">
    <property type="entry name" value="PAP2"/>
    <property type="match status" value="1"/>
</dbReference>
<dbReference type="RefSeq" id="WP_371238031.1">
    <property type="nucleotide sequence ID" value="NZ_JAHWZY010000010.1"/>
</dbReference>
<dbReference type="CDD" id="cd03398">
    <property type="entry name" value="PAP2_haloperoxidase"/>
    <property type="match status" value="1"/>
</dbReference>
<proteinExistence type="predicted"/>
<feature type="domain" description="Phosphatidic acid phosphatase type 2/haloperoxidase" evidence="1">
    <location>
        <begin position="280"/>
        <end position="424"/>
    </location>
</feature>
<name>A0ABV4IZT1_9ACTN</name>